<dbReference type="GO" id="GO:0043022">
    <property type="term" value="F:ribosome binding"/>
    <property type="evidence" value="ECO:0007669"/>
    <property type="project" value="TreeGrafter"/>
</dbReference>
<keyword evidence="1 6" id="KW-0963">Cytoplasm</keyword>
<dbReference type="Pfam" id="PF01926">
    <property type="entry name" value="MMR_HSR1"/>
    <property type="match status" value="1"/>
</dbReference>
<dbReference type="PANTHER" id="PTHR10229">
    <property type="entry name" value="GTP-BINDING PROTEIN HFLX"/>
    <property type="match status" value="1"/>
</dbReference>
<dbReference type="InterPro" id="IPR025121">
    <property type="entry name" value="GTPase_HflX_N"/>
</dbReference>
<dbReference type="InterPro" id="IPR042108">
    <property type="entry name" value="GTPase_HflX_N_sf"/>
</dbReference>
<dbReference type="SUPFAM" id="SSF52540">
    <property type="entry name" value="P-loop containing nucleoside triphosphate hydrolases"/>
    <property type="match status" value="1"/>
</dbReference>
<dbReference type="GO" id="GO:0005737">
    <property type="term" value="C:cytoplasm"/>
    <property type="evidence" value="ECO:0007669"/>
    <property type="project" value="UniProtKB-SubCell"/>
</dbReference>
<feature type="domain" description="Hflx-type G" evidence="7">
    <location>
        <begin position="377"/>
        <end position="539"/>
    </location>
</feature>
<comment type="similarity">
    <text evidence="6">Belongs to the TRAFAC class OBG-HflX-like GTPase superfamily. HflX GTPase family.</text>
</comment>
<evidence type="ECO:0000313" key="8">
    <source>
        <dbReference type="EMBL" id="SMB95197.1"/>
    </source>
</evidence>
<organism evidence="8 9">
    <name type="scientific">Desulfonispora thiosulfatigenes DSM 11270</name>
    <dbReference type="NCBI Taxonomy" id="656914"/>
    <lineage>
        <taxon>Bacteria</taxon>
        <taxon>Bacillati</taxon>
        <taxon>Bacillota</taxon>
        <taxon>Clostridia</taxon>
        <taxon>Eubacteriales</taxon>
        <taxon>Peptococcaceae</taxon>
        <taxon>Desulfonispora</taxon>
    </lineage>
</organism>
<evidence type="ECO:0000256" key="6">
    <source>
        <dbReference type="HAMAP-Rule" id="MF_00900"/>
    </source>
</evidence>
<evidence type="ECO:0000313" key="9">
    <source>
        <dbReference type="Proteomes" id="UP000192731"/>
    </source>
</evidence>
<name>A0A1W1VPB5_DESTI</name>
<sequence length="592" mass="66724">MCKCHGEIGSLNKRIKEELNSFFDYKILRNQIISLDLIESMVTLTREIKKEIAVCIDNKGKVIDVIVGEKSLVEIPSLWVKRDQLGLSGVRCIHTHPSGDSSLSDADLSTLTNLHLDCIVALGINDSLSCSIAYPINMNENNQIIYEKKEHLTTEALLEIPFEQIILDFNKNYEPQGLLVKEAEEKALLVVVDWSKETEEVVTESAEELKNLATTAGLIVSETIIQKRDRPDSLYFIGKGKLQEISLYVQQNNIDCVIFDDMLSPSQQNNLMDVLKVKVLDRTSLILDIFAQRAKTKEGKLQVQLAQLNYLLPRLTGKGISMSRLGGGVGTRGPGETKLETDRRYIKRLIHNIETQLKEVKKQRQIHIDKRKNNNVPVVALVGYTNAGKSSLLNILADENVLAENKLFATLDPVTRKVVLDNNQEVLLTDTVGFIKKLPHQLISAFRATLEEIIYADLLLHVVDITNENYEMQIKTVNNVLKEIGVTDIPTIYVYNKVDLLSEIPPINSEDSFCYLSTKTGVGIEDVKNILADHFFTEKKYEVLIPYTEGKLIEKIHNIGTVDSLSYEEEGTLISFTSFTDNVDLDILKHQK</sequence>
<evidence type="ECO:0000256" key="3">
    <source>
        <dbReference type="ARBA" id="ARBA00022741"/>
    </source>
</evidence>
<dbReference type="InterPro" id="IPR032305">
    <property type="entry name" value="GTP-bd_M"/>
</dbReference>
<keyword evidence="3 6" id="KW-0547">Nucleotide-binding</keyword>
<dbReference type="STRING" id="656914.SAMN00017405_0350"/>
<evidence type="ECO:0000256" key="1">
    <source>
        <dbReference type="ARBA" id="ARBA00022490"/>
    </source>
</evidence>
<dbReference type="AlphaFoldDB" id="A0A1W1VPB5"/>
<evidence type="ECO:0000256" key="2">
    <source>
        <dbReference type="ARBA" id="ARBA00022723"/>
    </source>
</evidence>
<dbReference type="Proteomes" id="UP000192731">
    <property type="component" value="Unassembled WGS sequence"/>
</dbReference>
<dbReference type="FunFam" id="3.40.50.11060:FF:000001">
    <property type="entry name" value="GTPase HflX"/>
    <property type="match status" value="1"/>
</dbReference>
<evidence type="ECO:0000256" key="4">
    <source>
        <dbReference type="ARBA" id="ARBA00022842"/>
    </source>
</evidence>
<dbReference type="Pfam" id="PF16360">
    <property type="entry name" value="GTP-bdg_M"/>
    <property type="match status" value="1"/>
</dbReference>
<keyword evidence="2" id="KW-0479">Metal-binding</keyword>
<dbReference type="PROSITE" id="PS51705">
    <property type="entry name" value="G_HFLX"/>
    <property type="match status" value="1"/>
</dbReference>
<comment type="function">
    <text evidence="6">GTPase that associates with the 50S ribosomal subunit and may have a role during protein synthesis or ribosome biogenesis.</text>
</comment>
<dbReference type="InterPro" id="IPR006073">
    <property type="entry name" value="GTP-bd"/>
</dbReference>
<dbReference type="InterPro" id="IPR016496">
    <property type="entry name" value="GTPase_HflX"/>
</dbReference>
<keyword evidence="5 6" id="KW-0342">GTP-binding</keyword>
<accession>A0A1W1VPB5</accession>
<dbReference type="InterPro" id="IPR027417">
    <property type="entry name" value="P-loop_NTPase"/>
</dbReference>
<dbReference type="Gene3D" id="6.10.250.2860">
    <property type="match status" value="1"/>
</dbReference>
<protein>
    <recommendedName>
        <fullName evidence="6">GTPase HflX</fullName>
    </recommendedName>
    <alternativeName>
        <fullName evidence="6">GTP-binding protein HflX</fullName>
    </alternativeName>
</protein>
<dbReference type="Gene3D" id="3.40.50.300">
    <property type="entry name" value="P-loop containing nucleotide triphosphate hydrolases"/>
    <property type="match status" value="1"/>
</dbReference>
<comment type="subunit">
    <text evidence="6">Monomer. Associates with the 50S ribosomal subunit.</text>
</comment>
<keyword evidence="4" id="KW-0460">Magnesium</keyword>
<dbReference type="PANTHER" id="PTHR10229:SF0">
    <property type="entry name" value="GTP-BINDING PROTEIN 6-RELATED"/>
    <property type="match status" value="1"/>
</dbReference>
<proteinExistence type="inferred from homology"/>
<evidence type="ECO:0000256" key="5">
    <source>
        <dbReference type="ARBA" id="ARBA00023134"/>
    </source>
</evidence>
<dbReference type="OrthoDB" id="9812272at2"/>
<comment type="subcellular location">
    <subcellularLocation>
        <location evidence="6">Cytoplasm</location>
    </subcellularLocation>
    <text evidence="6">May associate with membranes.</text>
</comment>
<dbReference type="EMBL" id="FWWT01000022">
    <property type="protein sequence ID" value="SMB95197.1"/>
    <property type="molecule type" value="Genomic_DNA"/>
</dbReference>
<dbReference type="GO" id="GO:0046872">
    <property type="term" value="F:metal ion binding"/>
    <property type="evidence" value="ECO:0007669"/>
    <property type="project" value="UniProtKB-KW"/>
</dbReference>
<keyword evidence="9" id="KW-1185">Reference proteome</keyword>
<dbReference type="CDD" id="cd01878">
    <property type="entry name" value="HflX"/>
    <property type="match status" value="1"/>
</dbReference>
<dbReference type="HAMAP" id="MF_00900">
    <property type="entry name" value="GTPase_HflX"/>
    <property type="match status" value="1"/>
</dbReference>
<dbReference type="Gene3D" id="3.40.50.11060">
    <property type="entry name" value="GTPase HflX, N-terminal domain"/>
    <property type="match status" value="1"/>
</dbReference>
<dbReference type="PRINTS" id="PR00326">
    <property type="entry name" value="GTP1OBG"/>
</dbReference>
<reference evidence="8 9" key="1">
    <citation type="submission" date="2017-04" db="EMBL/GenBank/DDBJ databases">
        <authorList>
            <person name="Afonso C.L."/>
            <person name="Miller P.J."/>
            <person name="Scott M.A."/>
            <person name="Spackman E."/>
            <person name="Goraichik I."/>
            <person name="Dimitrov K.M."/>
            <person name="Suarez D.L."/>
            <person name="Swayne D.E."/>
        </authorList>
    </citation>
    <scope>NUCLEOTIDE SEQUENCE [LARGE SCALE GENOMIC DNA]</scope>
    <source>
        <strain evidence="8 9">DSM 11270</strain>
    </source>
</reference>
<dbReference type="NCBIfam" id="TIGR03156">
    <property type="entry name" value="GTP_HflX"/>
    <property type="match status" value="1"/>
</dbReference>
<dbReference type="GO" id="GO:0005525">
    <property type="term" value="F:GTP binding"/>
    <property type="evidence" value="ECO:0007669"/>
    <property type="project" value="UniProtKB-UniRule"/>
</dbReference>
<dbReference type="GO" id="GO:0003924">
    <property type="term" value="F:GTPase activity"/>
    <property type="evidence" value="ECO:0007669"/>
    <property type="project" value="UniProtKB-UniRule"/>
</dbReference>
<dbReference type="InterPro" id="IPR030394">
    <property type="entry name" value="G_HFLX_dom"/>
</dbReference>
<evidence type="ECO:0000259" key="7">
    <source>
        <dbReference type="PROSITE" id="PS51705"/>
    </source>
</evidence>
<gene>
    <name evidence="6" type="primary">hflX</name>
    <name evidence="8" type="ORF">SAMN00017405_0350</name>
</gene>
<dbReference type="RefSeq" id="WP_084054154.1">
    <property type="nucleotide sequence ID" value="NZ_FWWT01000022.1"/>
</dbReference>
<dbReference type="Pfam" id="PF13167">
    <property type="entry name" value="GTP-bdg_N"/>
    <property type="match status" value="1"/>
</dbReference>